<dbReference type="Gene3D" id="1.10.10.10">
    <property type="entry name" value="Winged helix-like DNA-binding domain superfamily/Winged helix DNA-binding domain"/>
    <property type="match status" value="1"/>
</dbReference>
<proteinExistence type="predicted"/>
<dbReference type="CDD" id="cd06193">
    <property type="entry name" value="siderophore_interacting"/>
    <property type="match status" value="1"/>
</dbReference>
<dbReference type="Proteomes" id="UP001251870">
    <property type="component" value="Unassembled WGS sequence"/>
</dbReference>
<dbReference type="InterPro" id="IPR017927">
    <property type="entry name" value="FAD-bd_FR_type"/>
</dbReference>
<comment type="caution">
    <text evidence="2">The sequence shown here is derived from an EMBL/GenBank/DDBJ whole genome shotgun (WGS) entry which is preliminary data.</text>
</comment>
<protein>
    <submittedName>
        <fullName evidence="2">Siderophore-interacting protein</fullName>
    </submittedName>
</protein>
<dbReference type="InterPro" id="IPR036388">
    <property type="entry name" value="WH-like_DNA-bd_sf"/>
</dbReference>
<dbReference type="Gene3D" id="2.40.30.10">
    <property type="entry name" value="Translation factors"/>
    <property type="match status" value="1"/>
</dbReference>
<dbReference type="PROSITE" id="PS51384">
    <property type="entry name" value="FAD_FR"/>
    <property type="match status" value="1"/>
</dbReference>
<dbReference type="InterPro" id="IPR039261">
    <property type="entry name" value="FNR_nucleotide-bd"/>
</dbReference>
<evidence type="ECO:0000313" key="3">
    <source>
        <dbReference type="Proteomes" id="UP001251870"/>
    </source>
</evidence>
<keyword evidence="3" id="KW-1185">Reference proteome</keyword>
<evidence type="ECO:0000259" key="1">
    <source>
        <dbReference type="PROSITE" id="PS51384"/>
    </source>
</evidence>
<name>A0ABU2DPZ3_9MICC</name>
<dbReference type="InterPro" id="IPR039374">
    <property type="entry name" value="SIP_fam"/>
</dbReference>
<feature type="domain" description="FAD-binding FR-type" evidence="1">
    <location>
        <begin position="11"/>
        <end position="144"/>
    </location>
</feature>
<dbReference type="InterPro" id="IPR017938">
    <property type="entry name" value="Riboflavin_synthase-like_b-brl"/>
</dbReference>
<dbReference type="PANTHER" id="PTHR30157:SF0">
    <property type="entry name" value="NADPH-DEPENDENT FERRIC-CHELATE REDUCTASE"/>
    <property type="match status" value="1"/>
</dbReference>
<accession>A0ABU2DPZ3</accession>
<dbReference type="InterPro" id="IPR013113">
    <property type="entry name" value="SIP_FAD-bd"/>
</dbReference>
<sequence length="639" mass="69033">MSSHQLIVHPLVLRRAEVVALEDLGPRMRRVRLGGPEVAAFHRDGMDFPAFSAPGFDDHVKIILAEGGPVETALPRQLPDGIEWTAAAHRIIRDYTPRRVDPVTGEFDLEFVLHGSGPAAAWARSAQIGDLLAVVGPKSSLVLPEDIETMVVIGDESALPAVGRFFEERPTAAPVQAVLFTVDDAARQPLAERAGDRVHWIPMATPESEYVSHAVQEALPKDLFAPAADEQPGRVFLWVAGESRSLLGLRRLARRTWRIPRELLSITGYWHIRQESADGDEHASGHAVVPESTVTPGSAVGSEAPAGAPALPPSPLGWFAVRAGLQLGLFDALDEEPGDITDLAHRCGTDPLRLQPLVTALQDLGLIRSAADAAADAAESSAPGSPSAHAPLLQLGEPAVTLLEDEHQREEFLGLEAEETLALQGLAAALRTPPEDPVRTPAWWHVHGSSFATSLRKDTEQGRMIREGLTDQAEGLMYLQHGLRRLLEPWDPRDLALSGPGASALRQIITEHHPTHNTTAVLTRQMVQERAHAPVRVSVLQLSTFTEAEAEDHLRELGAFDAPAVLIDQVGLDELSTEASAQNLLALGRAGAPLRGLHEVDTLMRRSGRIVRTRVDLGWGMTAWVLEPRDDAPGTGCSP</sequence>
<evidence type="ECO:0000313" key="2">
    <source>
        <dbReference type="EMBL" id="MDR8018575.1"/>
    </source>
</evidence>
<organism evidence="2 3">
    <name type="scientific">Nesterenkonia aerolata</name>
    <dbReference type="NCBI Taxonomy" id="3074079"/>
    <lineage>
        <taxon>Bacteria</taxon>
        <taxon>Bacillati</taxon>
        <taxon>Actinomycetota</taxon>
        <taxon>Actinomycetes</taxon>
        <taxon>Micrococcales</taxon>
        <taxon>Micrococcaceae</taxon>
        <taxon>Nesterenkonia</taxon>
    </lineage>
</organism>
<dbReference type="InterPro" id="IPR007037">
    <property type="entry name" value="SIP_rossman_dom"/>
</dbReference>
<dbReference type="Pfam" id="PF08021">
    <property type="entry name" value="FAD_binding_9"/>
    <property type="match status" value="1"/>
</dbReference>
<dbReference type="InterPro" id="IPR036390">
    <property type="entry name" value="WH_DNA-bd_sf"/>
</dbReference>
<dbReference type="EMBL" id="JAVKGR010000002">
    <property type="protein sequence ID" value="MDR8018575.1"/>
    <property type="molecule type" value="Genomic_DNA"/>
</dbReference>
<reference evidence="2 3" key="1">
    <citation type="submission" date="2023-09" db="EMBL/GenBank/DDBJ databases">
        <title>Description of three actinobacteria isolated from air of manufacturing shop in a pharmaceutical factory.</title>
        <authorList>
            <person name="Zhang D.-F."/>
        </authorList>
    </citation>
    <scope>NUCLEOTIDE SEQUENCE [LARGE SCALE GENOMIC DNA]</scope>
    <source>
        <strain evidence="2 3">LY-0111</strain>
    </source>
</reference>
<gene>
    <name evidence="2" type="ORF">RIL96_03230</name>
</gene>
<dbReference type="SUPFAM" id="SSF46785">
    <property type="entry name" value="Winged helix' DNA-binding domain"/>
    <property type="match status" value="1"/>
</dbReference>
<dbReference type="Gene3D" id="3.40.50.80">
    <property type="entry name" value="Nucleotide-binding domain of ferredoxin-NADP reductase (FNR) module"/>
    <property type="match status" value="1"/>
</dbReference>
<dbReference type="RefSeq" id="WP_310547564.1">
    <property type="nucleotide sequence ID" value="NZ_JAVKGR010000002.1"/>
</dbReference>
<dbReference type="SUPFAM" id="SSF63380">
    <property type="entry name" value="Riboflavin synthase domain-like"/>
    <property type="match status" value="1"/>
</dbReference>
<dbReference type="Pfam" id="PF04954">
    <property type="entry name" value="SIP"/>
    <property type="match status" value="1"/>
</dbReference>
<dbReference type="PANTHER" id="PTHR30157">
    <property type="entry name" value="FERRIC REDUCTASE, NADPH-DEPENDENT"/>
    <property type="match status" value="1"/>
</dbReference>